<feature type="transmembrane region" description="Helical" evidence="5">
    <location>
        <begin position="193"/>
        <end position="213"/>
    </location>
</feature>
<name>A0A0R1L4D2_9LACO</name>
<keyword evidence="2 5" id="KW-0812">Transmembrane</keyword>
<keyword evidence="5" id="KW-1003">Cell membrane</keyword>
<feature type="transmembrane region" description="Helical" evidence="5">
    <location>
        <begin position="7"/>
        <end position="31"/>
    </location>
</feature>
<evidence type="ECO:0000256" key="4">
    <source>
        <dbReference type="ARBA" id="ARBA00023136"/>
    </source>
</evidence>
<accession>A0A0R1L4D2</accession>
<dbReference type="PATRIC" id="fig|1423808.3.peg.2484"/>
<keyword evidence="7" id="KW-1185">Reference proteome</keyword>
<evidence type="ECO:0000256" key="2">
    <source>
        <dbReference type="ARBA" id="ARBA00022692"/>
    </source>
</evidence>
<dbReference type="PANTHER" id="PTHR43483:SF3">
    <property type="entry name" value="MEMBRANE TRANSPORTER PROTEIN HI_0806-RELATED"/>
    <property type="match status" value="1"/>
</dbReference>
<dbReference type="AlphaFoldDB" id="A0A0R1L4D2"/>
<dbReference type="RefSeq" id="WP_057824817.1">
    <property type="nucleotide sequence ID" value="NZ_AZEA01000008.1"/>
</dbReference>
<evidence type="ECO:0000256" key="3">
    <source>
        <dbReference type="ARBA" id="ARBA00022989"/>
    </source>
</evidence>
<reference evidence="6 7" key="1">
    <citation type="journal article" date="2015" name="Genome Announc.">
        <title>Expanding the biotechnology potential of lactobacilli through comparative genomics of 213 strains and associated genera.</title>
        <authorList>
            <person name="Sun Z."/>
            <person name="Harris H.M."/>
            <person name="McCann A."/>
            <person name="Guo C."/>
            <person name="Argimon S."/>
            <person name="Zhang W."/>
            <person name="Yang X."/>
            <person name="Jeffery I.B."/>
            <person name="Cooney J.C."/>
            <person name="Kagawa T.F."/>
            <person name="Liu W."/>
            <person name="Song Y."/>
            <person name="Salvetti E."/>
            <person name="Wrobel A."/>
            <person name="Rasinkangas P."/>
            <person name="Parkhill J."/>
            <person name="Rea M.C."/>
            <person name="O'Sullivan O."/>
            <person name="Ritari J."/>
            <person name="Douillard F.P."/>
            <person name="Paul Ross R."/>
            <person name="Yang R."/>
            <person name="Briner A.E."/>
            <person name="Felis G.E."/>
            <person name="de Vos W.M."/>
            <person name="Barrangou R."/>
            <person name="Klaenhammer T.R."/>
            <person name="Caufield P.W."/>
            <person name="Cui Y."/>
            <person name="Zhang H."/>
            <person name="O'Toole P.W."/>
        </authorList>
    </citation>
    <scope>NUCLEOTIDE SEQUENCE [LARGE SCALE GENOMIC DNA]</scope>
    <source>
        <strain evidence="6 7">DSM 19904</strain>
    </source>
</reference>
<dbReference type="Pfam" id="PF01925">
    <property type="entry name" value="TauE"/>
    <property type="match status" value="1"/>
</dbReference>
<feature type="transmembrane region" description="Helical" evidence="5">
    <location>
        <begin position="72"/>
        <end position="92"/>
    </location>
</feature>
<evidence type="ECO:0000313" key="7">
    <source>
        <dbReference type="Proteomes" id="UP000051581"/>
    </source>
</evidence>
<feature type="transmembrane region" description="Helical" evidence="5">
    <location>
        <begin position="128"/>
        <end position="146"/>
    </location>
</feature>
<proteinExistence type="inferred from homology"/>
<gene>
    <name evidence="6" type="ORF">FD17_GL002433</name>
</gene>
<feature type="transmembrane region" description="Helical" evidence="5">
    <location>
        <begin position="98"/>
        <end position="116"/>
    </location>
</feature>
<dbReference type="OrthoDB" id="2324380at2"/>
<organism evidence="6 7">
    <name type="scientific">Lentilactobacillus sunkii DSM 19904</name>
    <dbReference type="NCBI Taxonomy" id="1423808"/>
    <lineage>
        <taxon>Bacteria</taxon>
        <taxon>Bacillati</taxon>
        <taxon>Bacillota</taxon>
        <taxon>Bacilli</taxon>
        <taxon>Lactobacillales</taxon>
        <taxon>Lactobacillaceae</taxon>
        <taxon>Lentilactobacillus</taxon>
    </lineage>
</organism>
<dbReference type="InterPro" id="IPR002781">
    <property type="entry name" value="TM_pro_TauE-like"/>
</dbReference>
<keyword evidence="3 5" id="KW-1133">Transmembrane helix</keyword>
<evidence type="ECO:0000256" key="1">
    <source>
        <dbReference type="ARBA" id="ARBA00004141"/>
    </source>
</evidence>
<dbReference type="Proteomes" id="UP000051581">
    <property type="component" value="Unassembled WGS sequence"/>
</dbReference>
<evidence type="ECO:0000313" key="6">
    <source>
        <dbReference type="EMBL" id="KRK88563.1"/>
    </source>
</evidence>
<protein>
    <recommendedName>
        <fullName evidence="5">Probable membrane transporter protein</fullName>
    </recommendedName>
</protein>
<comment type="subcellular location">
    <subcellularLocation>
        <location evidence="5">Cell membrane</location>
        <topology evidence="5">Multi-pass membrane protein</topology>
    </subcellularLocation>
    <subcellularLocation>
        <location evidence="1">Membrane</location>
        <topology evidence="1">Multi-pass membrane protein</topology>
    </subcellularLocation>
</comment>
<feature type="transmembrane region" description="Helical" evidence="5">
    <location>
        <begin position="166"/>
        <end position="186"/>
    </location>
</feature>
<feature type="transmembrane region" description="Helical" evidence="5">
    <location>
        <begin position="225"/>
        <end position="243"/>
    </location>
</feature>
<dbReference type="PANTHER" id="PTHR43483">
    <property type="entry name" value="MEMBRANE TRANSPORTER PROTEIN HI_0806-RELATED"/>
    <property type="match status" value="1"/>
</dbReference>
<dbReference type="EMBL" id="AZEA01000008">
    <property type="protein sequence ID" value="KRK88563.1"/>
    <property type="molecule type" value="Genomic_DNA"/>
</dbReference>
<comment type="similarity">
    <text evidence="5">Belongs to the 4-toluene sulfonate uptake permease (TSUP) (TC 2.A.102) family.</text>
</comment>
<sequence>MNIVFLIITGFIIGTVVITLGGGGAAFYLGILTTVFGLGPASAAATSLVTSFPSLLIGSYSYFRLHKIKLKIAWRMIIFAVPAVVVGSLLSPHIPVKIYQYIIGGILAVLGIQTLLSKQDGHKKPNKWLAPIYGVISGLMVGIGGLSGGGPVVAGLLVMGTDMVTAAATSSLVLVVMTATGLVFHLSAGNVDWSVGLGLMFGAIMGSFLAPVLLGKLDPQKFTKYVKPILGVLLVVMGTFTAFK</sequence>
<feature type="transmembrane region" description="Helical" evidence="5">
    <location>
        <begin position="43"/>
        <end position="63"/>
    </location>
</feature>
<keyword evidence="4 5" id="KW-0472">Membrane</keyword>
<evidence type="ECO:0000256" key="5">
    <source>
        <dbReference type="RuleBase" id="RU363041"/>
    </source>
</evidence>
<dbReference type="GO" id="GO:0005886">
    <property type="term" value="C:plasma membrane"/>
    <property type="evidence" value="ECO:0007669"/>
    <property type="project" value="UniProtKB-SubCell"/>
</dbReference>
<comment type="caution">
    <text evidence="6">The sequence shown here is derived from an EMBL/GenBank/DDBJ whole genome shotgun (WGS) entry which is preliminary data.</text>
</comment>